<evidence type="ECO:0000256" key="1">
    <source>
        <dbReference type="SAM" id="SignalP"/>
    </source>
</evidence>
<name>A0AA86JE87_9ENTR</name>
<sequence>MKLPYTLAALTLLAAPVIAQENGVSFSHKDWEMVCDNTLTCRAAGYSTEETEEGTGGSVLLTRKAGPDSAVAGEVVLADTESDDNATSGTLMLWINDQPAGALKAAEDDRWTLTTAQTQALIKAVKGSGKVEVKEGRTPFVLSGNGATAVLLKMDDVQGRIGTPGAFIKKGDKPESSVHAAVPAPVIQAVKVTPGETRTLSKADADALKPQLLATLNKDAQCDRLQPAEGDAQEGDGDITVTPLDARHVLASTLCWRGAYNEGYGYWVIANTPDAKPVLVTESATDYSDGVIAMGQKGRGLGDCWATASWVWDGTAFRLSHESTTGMCRYLRLGGTWDLPTWVADVKPAAK</sequence>
<feature type="chain" id="PRO_5041712854" description="DUF1176 domain-containing protein" evidence="1">
    <location>
        <begin position="20"/>
        <end position="351"/>
    </location>
</feature>
<proteinExistence type="predicted"/>
<feature type="signal peptide" evidence="1">
    <location>
        <begin position="1"/>
        <end position="19"/>
    </location>
</feature>
<dbReference type="AlphaFoldDB" id="A0AA86JE87"/>
<reference evidence="2" key="1">
    <citation type="submission" date="2021-04" db="EMBL/GenBank/DDBJ databases">
        <title>Difference and commonality of drug resistance evolution in various bacteria. and drug sensitivity profiles.</title>
        <authorList>
            <person name="Maeda T."/>
            <person name="Shibai A."/>
            <person name="Kawada K."/>
            <person name="Kotani H."/>
            <person name="Tarusawa Y."/>
            <person name="Tanabe K."/>
            <person name="Furusawa C."/>
        </authorList>
    </citation>
    <scope>NUCLEOTIDE SEQUENCE</scope>
    <source>
        <strain evidence="2">JCM 8580</strain>
    </source>
</reference>
<gene>
    <name evidence="2" type="ORF">ENKO_37530</name>
</gene>
<accession>A0AA86JE87</accession>
<dbReference type="RefSeq" id="WP_254914984.1">
    <property type="nucleotide sequence ID" value="NZ_AP024590.1"/>
</dbReference>
<dbReference type="InterPro" id="IPR009560">
    <property type="entry name" value="DUF1176"/>
</dbReference>
<evidence type="ECO:0000313" key="3">
    <source>
        <dbReference type="Proteomes" id="UP000682928"/>
    </source>
</evidence>
<evidence type="ECO:0008006" key="4">
    <source>
        <dbReference type="Google" id="ProtNLM"/>
    </source>
</evidence>
<organism evidence="2 3">
    <name type="scientific">Enterobacter kobei</name>
    <dbReference type="NCBI Taxonomy" id="208224"/>
    <lineage>
        <taxon>Bacteria</taxon>
        <taxon>Pseudomonadati</taxon>
        <taxon>Pseudomonadota</taxon>
        <taxon>Gammaproteobacteria</taxon>
        <taxon>Enterobacterales</taxon>
        <taxon>Enterobacteriaceae</taxon>
        <taxon>Enterobacter</taxon>
        <taxon>Enterobacter cloacae complex</taxon>
    </lineage>
</organism>
<dbReference type="Pfam" id="PF06674">
    <property type="entry name" value="DUF1176"/>
    <property type="match status" value="1"/>
</dbReference>
<keyword evidence="1" id="KW-0732">Signal</keyword>
<dbReference type="Proteomes" id="UP000682928">
    <property type="component" value="Chromosome"/>
</dbReference>
<dbReference type="EMBL" id="AP024590">
    <property type="protein sequence ID" value="BCU57159.1"/>
    <property type="molecule type" value="Genomic_DNA"/>
</dbReference>
<evidence type="ECO:0000313" key="2">
    <source>
        <dbReference type="EMBL" id="BCU57159.1"/>
    </source>
</evidence>
<protein>
    <recommendedName>
        <fullName evidence="4">DUF1176 domain-containing protein</fullName>
    </recommendedName>
</protein>